<comment type="caution">
    <text evidence="2">The sequence shown here is derived from an EMBL/GenBank/DDBJ whole genome shotgun (WGS) entry which is preliminary data.</text>
</comment>
<gene>
    <name evidence="2" type="ORF">QQZ08_002269</name>
</gene>
<sequence length="727" mass="79735">MAGFLLRRLITPGRAKSKDEHDWDIVCEADDLSFTKKSQRKERARSWMPSTKKKRSSTVHVQRVHSIHRVSSPLPHALTDISCTASYASLPSCKAKRNSAACAPPPNRRAATTLCLPEQGRSHQRSAPKRPPRPQNELLSFPDEEVLFRQKRPRPSLALSVAGADQAKSLSVGCQATFSNKESLTVVTKGVENLILETEEALKFVGNALVDIEHTSQIFEQSATSVTPAPLSLTHKHQQSMPLPLSYNKTPKLKGGMSPAPLASPTSRASVKKPKRKKSAKKPSFGGSRQRRALISGPRWALSENVTGILTGQRFKRIEADEMLTPKQLEQLKIDREQALIEKESRSKPRTSSDSAVSLRSENPDTPIEPFHLEDLPARIGAAGVATTVTFVEATPSSIPLGQDVDVIHQDFSLPNNCLRDDGDTKAPACQNTDKSEIPMPTRMAPPIPLLPPKNPARFGTPPNHRQLPSIPEVVVTAPQRPLPKLPRKQRAKRGSSLKAEERDGVLYLKSTPFTLTRPLFRHGPITVSKTEVCQGVKAMDDTLDWTAFQMAILCGAGDLSQDLTMEEDAKQVDDITTWFGSFGFESHGELISEDVPAPSLRGSTLSSTPSTVDMDMDLPIPVGSEYPSGFWNSPSPGPSASKEKFYNNTGLKRWMGEGRPKRYMSRGSMDSPPLSPMLPLVVQAGELDIDGTSEPIPMGFNLHHDLGDFLKWEAENVYATGFCGSL</sequence>
<keyword evidence="3" id="KW-1185">Reference proteome</keyword>
<feature type="compositionally biased region" description="Basic residues" evidence="1">
    <location>
        <begin position="270"/>
        <end position="281"/>
    </location>
</feature>
<organism evidence="2 3">
    <name type="scientific">Neonectria magnoliae</name>
    <dbReference type="NCBI Taxonomy" id="2732573"/>
    <lineage>
        <taxon>Eukaryota</taxon>
        <taxon>Fungi</taxon>
        <taxon>Dikarya</taxon>
        <taxon>Ascomycota</taxon>
        <taxon>Pezizomycotina</taxon>
        <taxon>Sordariomycetes</taxon>
        <taxon>Hypocreomycetidae</taxon>
        <taxon>Hypocreales</taxon>
        <taxon>Nectriaceae</taxon>
        <taxon>Neonectria</taxon>
    </lineage>
</organism>
<reference evidence="2 3" key="1">
    <citation type="journal article" date="2025" name="Microbiol. Resour. Announc.">
        <title>Draft genome sequences for Neonectria magnoliae and Neonectria punicea, canker pathogens of Liriodendron tulipifera and Acer saccharum in West Virginia.</title>
        <authorList>
            <person name="Petronek H.M."/>
            <person name="Kasson M.T."/>
            <person name="Metheny A.M."/>
            <person name="Stauder C.M."/>
            <person name="Lovett B."/>
            <person name="Lynch S.C."/>
            <person name="Garnas J.R."/>
            <person name="Kasson L.R."/>
            <person name="Stajich J.E."/>
        </authorList>
    </citation>
    <scope>NUCLEOTIDE SEQUENCE [LARGE SCALE GENOMIC DNA]</scope>
    <source>
        <strain evidence="2 3">NRRL 64651</strain>
    </source>
</reference>
<feature type="region of interest" description="Disordered" evidence="1">
    <location>
        <begin position="340"/>
        <end position="370"/>
    </location>
</feature>
<feature type="region of interest" description="Disordered" evidence="1">
    <location>
        <begin position="117"/>
        <end position="138"/>
    </location>
</feature>
<feature type="region of interest" description="Disordered" evidence="1">
    <location>
        <begin position="234"/>
        <end position="292"/>
    </location>
</feature>
<evidence type="ECO:0000313" key="3">
    <source>
        <dbReference type="Proteomes" id="UP001498421"/>
    </source>
</evidence>
<accession>A0ABR1ICG7</accession>
<name>A0ABR1ICG7_9HYPO</name>
<feature type="region of interest" description="Disordered" evidence="1">
    <location>
        <begin position="38"/>
        <end position="59"/>
    </location>
</feature>
<feature type="compositionally biased region" description="Basic residues" evidence="1">
    <location>
        <begin position="122"/>
        <end position="132"/>
    </location>
</feature>
<evidence type="ECO:0000313" key="2">
    <source>
        <dbReference type="EMBL" id="KAK7431229.1"/>
    </source>
</evidence>
<evidence type="ECO:0000256" key="1">
    <source>
        <dbReference type="SAM" id="MobiDB-lite"/>
    </source>
</evidence>
<dbReference type="Proteomes" id="UP001498421">
    <property type="component" value="Unassembled WGS sequence"/>
</dbReference>
<proteinExistence type="predicted"/>
<protein>
    <submittedName>
        <fullName evidence="2">Uncharacterized protein</fullName>
    </submittedName>
</protein>
<dbReference type="EMBL" id="JAZAVK010000013">
    <property type="protein sequence ID" value="KAK7431229.1"/>
    <property type="molecule type" value="Genomic_DNA"/>
</dbReference>
<feature type="compositionally biased region" description="Polar residues" evidence="1">
    <location>
        <begin position="350"/>
        <end position="361"/>
    </location>
</feature>